<feature type="compositionally biased region" description="Acidic residues" evidence="1">
    <location>
        <begin position="126"/>
        <end position="136"/>
    </location>
</feature>
<gene>
    <name evidence="3" type="ORF">CAMP_LOCUS8933</name>
</gene>
<evidence type="ECO:0000256" key="1">
    <source>
        <dbReference type="SAM" id="MobiDB-lite"/>
    </source>
</evidence>
<comment type="caution">
    <text evidence="3">The sequence shown here is derived from an EMBL/GenBank/DDBJ whole genome shotgun (WGS) entry which is preliminary data.</text>
</comment>
<accession>A0A9P1IJM8</accession>
<evidence type="ECO:0000313" key="4">
    <source>
        <dbReference type="Proteomes" id="UP001152747"/>
    </source>
</evidence>
<feature type="region of interest" description="Disordered" evidence="1">
    <location>
        <begin position="96"/>
        <end position="136"/>
    </location>
</feature>
<evidence type="ECO:0000256" key="2">
    <source>
        <dbReference type="SAM" id="Phobius"/>
    </source>
</evidence>
<dbReference type="Proteomes" id="UP001152747">
    <property type="component" value="Unassembled WGS sequence"/>
</dbReference>
<organism evidence="3 4">
    <name type="scientific">Caenorhabditis angaria</name>
    <dbReference type="NCBI Taxonomy" id="860376"/>
    <lineage>
        <taxon>Eukaryota</taxon>
        <taxon>Metazoa</taxon>
        <taxon>Ecdysozoa</taxon>
        <taxon>Nematoda</taxon>
        <taxon>Chromadorea</taxon>
        <taxon>Rhabditida</taxon>
        <taxon>Rhabditina</taxon>
        <taxon>Rhabditomorpha</taxon>
        <taxon>Rhabditoidea</taxon>
        <taxon>Rhabditidae</taxon>
        <taxon>Peloderinae</taxon>
        <taxon>Caenorhabditis</taxon>
    </lineage>
</organism>
<protein>
    <submittedName>
        <fullName evidence="3">Uncharacterized protein</fullName>
    </submittedName>
</protein>
<reference evidence="3" key="1">
    <citation type="submission" date="2022-11" db="EMBL/GenBank/DDBJ databases">
        <authorList>
            <person name="Kikuchi T."/>
        </authorList>
    </citation>
    <scope>NUCLEOTIDE SEQUENCE</scope>
    <source>
        <strain evidence="3">PS1010</strain>
    </source>
</reference>
<keyword evidence="4" id="KW-1185">Reference proteome</keyword>
<evidence type="ECO:0000313" key="3">
    <source>
        <dbReference type="EMBL" id="CAI5446296.1"/>
    </source>
</evidence>
<keyword evidence="2" id="KW-0472">Membrane</keyword>
<name>A0A9P1IJM8_9PELO</name>
<dbReference type="AlphaFoldDB" id="A0A9P1IJM8"/>
<keyword evidence="2" id="KW-1133">Transmembrane helix</keyword>
<keyword evidence="2" id="KW-0812">Transmembrane</keyword>
<feature type="transmembrane region" description="Helical" evidence="2">
    <location>
        <begin position="37"/>
        <end position="59"/>
    </location>
</feature>
<sequence>MSRNYTTNRNNPFISEFLTNEAYPVCPYFSTSRNIAGFYGICAYLIISNIAIIVLVVFLNDVLEDDESDENQMTLRKKSVIHPAITLFERFNEEPIVEKNEEKEKEKEKGKTEEENKNEEIKKDDEKEEEQKQDEE</sequence>
<dbReference type="EMBL" id="CANHGI010000003">
    <property type="protein sequence ID" value="CAI5446296.1"/>
    <property type="molecule type" value="Genomic_DNA"/>
</dbReference>
<proteinExistence type="predicted"/>
<feature type="compositionally biased region" description="Basic and acidic residues" evidence="1">
    <location>
        <begin position="96"/>
        <end position="125"/>
    </location>
</feature>